<organism evidence="1 2">
    <name type="scientific">Panagrellus redivivus</name>
    <name type="common">Microworm</name>
    <dbReference type="NCBI Taxonomy" id="6233"/>
    <lineage>
        <taxon>Eukaryota</taxon>
        <taxon>Metazoa</taxon>
        <taxon>Ecdysozoa</taxon>
        <taxon>Nematoda</taxon>
        <taxon>Chromadorea</taxon>
        <taxon>Rhabditida</taxon>
        <taxon>Tylenchina</taxon>
        <taxon>Panagrolaimomorpha</taxon>
        <taxon>Panagrolaimoidea</taxon>
        <taxon>Panagrolaimidae</taxon>
        <taxon>Panagrellus</taxon>
    </lineage>
</organism>
<dbReference type="Proteomes" id="UP000492821">
    <property type="component" value="Unassembled WGS sequence"/>
</dbReference>
<accession>A0A7E4VEC4</accession>
<dbReference type="AlphaFoldDB" id="A0A7E4VEC4"/>
<proteinExistence type="predicted"/>
<name>A0A7E4VEC4_PANRE</name>
<protein>
    <submittedName>
        <fullName evidence="2">Uncharacterized protein</fullName>
    </submittedName>
</protein>
<sequence>MPDRVAGGKQVIHHWRSLFARVILHLGSVLSVEWFPLKPSKSRLQIVVVARPCRSHVVNLSQLTPSQPNSQRNATRLRVNPPNSHVLPCFNRTICLSSSPNSQRVRTSVPPPCAPNSNTVELNIEAVKSLREKWTRWSEL</sequence>
<evidence type="ECO:0000313" key="1">
    <source>
        <dbReference type="Proteomes" id="UP000492821"/>
    </source>
</evidence>
<reference evidence="1" key="1">
    <citation type="journal article" date="2013" name="Genetics">
        <title>The draft genome and transcriptome of Panagrellus redivivus are shaped by the harsh demands of a free-living lifestyle.</title>
        <authorList>
            <person name="Srinivasan J."/>
            <person name="Dillman A.R."/>
            <person name="Macchietto M.G."/>
            <person name="Heikkinen L."/>
            <person name="Lakso M."/>
            <person name="Fracchia K.M."/>
            <person name="Antoshechkin I."/>
            <person name="Mortazavi A."/>
            <person name="Wong G."/>
            <person name="Sternberg P.W."/>
        </authorList>
    </citation>
    <scope>NUCLEOTIDE SEQUENCE [LARGE SCALE GENOMIC DNA]</scope>
    <source>
        <strain evidence="1">MT8872</strain>
    </source>
</reference>
<evidence type="ECO:0000313" key="2">
    <source>
        <dbReference type="WBParaSite" id="Pan_g20042.t1"/>
    </source>
</evidence>
<keyword evidence="1" id="KW-1185">Reference proteome</keyword>
<reference evidence="2" key="2">
    <citation type="submission" date="2020-10" db="UniProtKB">
        <authorList>
            <consortium name="WormBaseParasite"/>
        </authorList>
    </citation>
    <scope>IDENTIFICATION</scope>
</reference>
<dbReference type="WBParaSite" id="Pan_g20042.t1">
    <property type="protein sequence ID" value="Pan_g20042.t1"/>
    <property type="gene ID" value="Pan_g20042"/>
</dbReference>